<dbReference type="HOGENOM" id="CLU_3419394_0_0_1"/>
<evidence type="ECO:0000256" key="1">
    <source>
        <dbReference type="SAM" id="MobiDB-lite"/>
    </source>
</evidence>
<dbReference type="EMBL" id="AMYD01001238">
    <property type="protein sequence ID" value="EQB54046.1"/>
    <property type="molecule type" value="Genomic_DNA"/>
</dbReference>
<gene>
    <name evidence="2" type="ORF">CGLO_06165</name>
</gene>
<comment type="caution">
    <text evidence="2">The sequence shown here is derived from an EMBL/GenBank/DDBJ whole genome shotgun (WGS) entry which is preliminary data.</text>
</comment>
<name>T0LQT9_COLGC</name>
<dbReference type="AlphaFoldDB" id="T0LQT9"/>
<accession>T0LQT9</accession>
<evidence type="ECO:0000313" key="2">
    <source>
        <dbReference type="EMBL" id="EQB54046.1"/>
    </source>
</evidence>
<feature type="region of interest" description="Disordered" evidence="1">
    <location>
        <begin position="1"/>
        <end position="25"/>
    </location>
</feature>
<protein>
    <submittedName>
        <fullName evidence="2">Uncharacterized protein</fullName>
    </submittedName>
</protein>
<reference evidence="3" key="1">
    <citation type="journal article" date="2013" name="Mol. Plant Microbe Interact.">
        <title>Global aspects of pacC regulation of pathogenicity genes in Colletotrichum gloeosporioides as revealed by transcriptome analysis.</title>
        <authorList>
            <person name="Alkan N."/>
            <person name="Meng X."/>
            <person name="Friedlander G."/>
            <person name="Reuveni E."/>
            <person name="Sukno S."/>
            <person name="Sherman A."/>
            <person name="Thon M."/>
            <person name="Fluhr R."/>
            <person name="Prusky D."/>
        </authorList>
    </citation>
    <scope>NUCLEOTIDE SEQUENCE [LARGE SCALE GENOMIC DNA]</scope>
    <source>
        <strain evidence="3">Cg-14</strain>
    </source>
</reference>
<organism evidence="2 3">
    <name type="scientific">Colletotrichum gloeosporioides (strain Cg-14)</name>
    <name type="common">Anthracnose fungus</name>
    <name type="synonym">Glomerella cingulata</name>
    <dbReference type="NCBI Taxonomy" id="1237896"/>
    <lineage>
        <taxon>Eukaryota</taxon>
        <taxon>Fungi</taxon>
        <taxon>Dikarya</taxon>
        <taxon>Ascomycota</taxon>
        <taxon>Pezizomycotina</taxon>
        <taxon>Sordariomycetes</taxon>
        <taxon>Hypocreomycetidae</taxon>
        <taxon>Glomerellales</taxon>
        <taxon>Glomerellaceae</taxon>
        <taxon>Colletotrichum</taxon>
        <taxon>Colletotrichum gloeosporioides species complex</taxon>
    </lineage>
</organism>
<evidence type="ECO:0000313" key="3">
    <source>
        <dbReference type="Proteomes" id="UP000015530"/>
    </source>
</evidence>
<sequence>MALLRKGSSEQTLKSEASGVEGMFR</sequence>
<proteinExistence type="predicted"/>
<dbReference type="Proteomes" id="UP000015530">
    <property type="component" value="Unassembled WGS sequence"/>
</dbReference>